<feature type="domain" description="SusD-like N-terminal" evidence="7">
    <location>
        <begin position="97"/>
        <end position="263"/>
    </location>
</feature>
<feature type="domain" description="RagB/SusD" evidence="6">
    <location>
        <begin position="328"/>
        <end position="527"/>
    </location>
</feature>
<evidence type="ECO:0000256" key="5">
    <source>
        <dbReference type="ARBA" id="ARBA00023237"/>
    </source>
</evidence>
<dbReference type="AlphaFoldDB" id="F9D2Q6"/>
<accession>F9D2Q6</accession>
<dbReference type="InterPro" id="IPR011990">
    <property type="entry name" value="TPR-like_helical_dom_sf"/>
</dbReference>
<dbReference type="Gene3D" id="1.25.40.390">
    <property type="match status" value="2"/>
</dbReference>
<dbReference type="Proteomes" id="UP000007820">
    <property type="component" value="Unassembled WGS sequence"/>
</dbReference>
<protein>
    <recommendedName>
        <fullName evidence="10">RagB/SusD family protein</fullName>
    </recommendedName>
</protein>
<reference evidence="8 9" key="1">
    <citation type="submission" date="2011-04" db="EMBL/GenBank/DDBJ databases">
        <authorList>
            <person name="Muzny D."/>
            <person name="Qin X."/>
            <person name="Deng J."/>
            <person name="Jiang H."/>
            <person name="Liu Y."/>
            <person name="Qu J."/>
            <person name="Song X.-Z."/>
            <person name="Zhang L."/>
            <person name="Thornton R."/>
            <person name="Coyle M."/>
            <person name="Francisco L."/>
            <person name="Jackson L."/>
            <person name="Javaid M."/>
            <person name="Korchina V."/>
            <person name="Kovar C."/>
            <person name="Mata R."/>
            <person name="Mathew T."/>
            <person name="Ngo R."/>
            <person name="Nguyen L."/>
            <person name="Nguyen N."/>
            <person name="Okwuonu G."/>
            <person name="Ongeri F."/>
            <person name="Pham C."/>
            <person name="Simmons D."/>
            <person name="Wilczek-Boney K."/>
            <person name="Hale W."/>
            <person name="Jakkamsetti A."/>
            <person name="Pham P."/>
            <person name="Ruth R."/>
            <person name="San Lucas F."/>
            <person name="Warren J."/>
            <person name="Zhang J."/>
            <person name="Zhao Z."/>
            <person name="Zhou C."/>
            <person name="Zhu D."/>
            <person name="Lee S."/>
            <person name="Bess C."/>
            <person name="Blankenburg K."/>
            <person name="Forbes L."/>
            <person name="Fu Q."/>
            <person name="Gubbala S."/>
            <person name="Hirani K."/>
            <person name="Jayaseelan J.C."/>
            <person name="Lara F."/>
            <person name="Munidasa M."/>
            <person name="Palculict T."/>
            <person name="Patil S."/>
            <person name="Pu L.-L."/>
            <person name="Saada N."/>
            <person name="Tang L."/>
            <person name="Weissenberger G."/>
            <person name="Zhu Y."/>
            <person name="Hemphill L."/>
            <person name="Shang Y."/>
            <person name="Youmans B."/>
            <person name="Ayvaz T."/>
            <person name="Ross M."/>
            <person name="Santibanez J."/>
            <person name="Aqrawi P."/>
            <person name="Gross S."/>
            <person name="Joshi V."/>
            <person name="Fowler G."/>
            <person name="Nazareth L."/>
            <person name="Reid J."/>
            <person name="Worley K."/>
            <person name="Petrosino J."/>
            <person name="Highlander S."/>
            <person name="Gibbs R."/>
        </authorList>
    </citation>
    <scope>NUCLEOTIDE SEQUENCE [LARGE SCALE GENOMIC DNA]</scope>
    <source>
        <strain evidence="8 9">DSM 3688</strain>
    </source>
</reference>
<evidence type="ECO:0000256" key="3">
    <source>
        <dbReference type="ARBA" id="ARBA00022729"/>
    </source>
</evidence>
<keyword evidence="3" id="KW-0732">Signal</keyword>
<organism evidence="8 9">
    <name type="scientific">Prevotella dentalis (strain ATCC 49559 / DSM 3688 / JCM 13448 / NCTC 12043 / ES 2772)</name>
    <name type="common">Mitsuokella dentalis</name>
    <dbReference type="NCBI Taxonomy" id="908937"/>
    <lineage>
        <taxon>Bacteria</taxon>
        <taxon>Pseudomonadati</taxon>
        <taxon>Bacteroidota</taxon>
        <taxon>Bacteroidia</taxon>
        <taxon>Bacteroidales</taxon>
        <taxon>Prevotellaceae</taxon>
        <taxon>Prevotella</taxon>
    </lineage>
</organism>
<evidence type="ECO:0000313" key="8">
    <source>
        <dbReference type="EMBL" id="EGQ15373.1"/>
    </source>
</evidence>
<keyword evidence="5" id="KW-0998">Cell outer membrane</keyword>
<evidence type="ECO:0000259" key="7">
    <source>
        <dbReference type="Pfam" id="PF14322"/>
    </source>
</evidence>
<evidence type="ECO:0000256" key="4">
    <source>
        <dbReference type="ARBA" id="ARBA00023136"/>
    </source>
</evidence>
<evidence type="ECO:0008006" key="10">
    <source>
        <dbReference type="Google" id="ProtNLM"/>
    </source>
</evidence>
<sequence length="543" mass="61843">MATIMNHFFKHIGRSVAGGSLAALTLLLSGCGDFLEATSQDQDYVRSWQDMNELLVGSCYMPVKPSEQYEYVGAVNYGTFLHLVGDEVHEVNTKGTTAAYEPHYYIFGYYTWQQRSGQNETYTDAYAENTEWTKVYNAINVANNILAKAEKLPQTTEDERQGYLKVTGEAYFLRAFYYFWLVNIYGQPYRPSTAATDLGVTLKTTPEVENRIFGRNTVQETYDQVLADLQEADTRLSQYTAPKKSIYRADSVAVHLLRSRVYLYMQDWDKAAEYARKAIAEHPTLMNLNGNSAAFMTKTNPENIFSMGGDDVPCLLLSGALGLTVSDDQYNTYSANDQRRAQWFWNLGTFHGLTKRAVGNKNTDLDITDKEYYYKAYYAGLKDDKSPVSSLFWLRSSEAYLNLAEAEACLGHSAEARAALLQQMAARYKAGAPELSLDGVSDADLVALVRKERRREFVLEGQRWFDLRRYRVCSVQPSRIAITHDYTYYKNHTSQEPTETRRFVLTEDDASWTLPMPTEVLEFNVGMPGNGNQWRTYTTVKVY</sequence>
<evidence type="ECO:0000256" key="2">
    <source>
        <dbReference type="ARBA" id="ARBA00006275"/>
    </source>
</evidence>
<dbReference type="InterPro" id="IPR033985">
    <property type="entry name" value="SusD-like_N"/>
</dbReference>
<proteinExistence type="inferred from homology"/>
<comment type="caution">
    <text evidence="8">The sequence shown here is derived from an EMBL/GenBank/DDBJ whole genome shotgun (WGS) entry which is preliminary data.</text>
</comment>
<dbReference type="SUPFAM" id="SSF48452">
    <property type="entry name" value="TPR-like"/>
    <property type="match status" value="1"/>
</dbReference>
<comment type="subcellular location">
    <subcellularLocation>
        <location evidence="1">Cell outer membrane</location>
    </subcellularLocation>
</comment>
<name>F9D2Q6_PREDD</name>
<evidence type="ECO:0000259" key="6">
    <source>
        <dbReference type="Pfam" id="PF07980"/>
    </source>
</evidence>
<dbReference type="Pfam" id="PF07980">
    <property type="entry name" value="SusD_RagB"/>
    <property type="match status" value="1"/>
</dbReference>
<evidence type="ECO:0000313" key="9">
    <source>
        <dbReference type="Proteomes" id="UP000007820"/>
    </source>
</evidence>
<dbReference type="EMBL" id="AFPW01000015">
    <property type="protein sequence ID" value="EGQ15373.1"/>
    <property type="molecule type" value="Genomic_DNA"/>
</dbReference>
<dbReference type="InterPro" id="IPR012944">
    <property type="entry name" value="SusD_RagB_dom"/>
</dbReference>
<gene>
    <name evidence="8" type="ORF">HMPREF9136_1134</name>
</gene>
<comment type="similarity">
    <text evidence="2">Belongs to the SusD family.</text>
</comment>
<dbReference type="Pfam" id="PF14322">
    <property type="entry name" value="SusD-like_3"/>
    <property type="match status" value="1"/>
</dbReference>
<dbReference type="GO" id="GO:0009279">
    <property type="term" value="C:cell outer membrane"/>
    <property type="evidence" value="ECO:0007669"/>
    <property type="project" value="UniProtKB-SubCell"/>
</dbReference>
<dbReference type="STRING" id="908937.Prede_1265"/>
<evidence type="ECO:0000256" key="1">
    <source>
        <dbReference type="ARBA" id="ARBA00004442"/>
    </source>
</evidence>
<keyword evidence="4" id="KW-0472">Membrane</keyword>
<dbReference type="eggNOG" id="COG0457">
    <property type="taxonomic scope" value="Bacteria"/>
</dbReference>
<dbReference type="CDD" id="cd08977">
    <property type="entry name" value="SusD"/>
    <property type="match status" value="1"/>
</dbReference>
<dbReference type="OrthoDB" id="630434at2"/>